<evidence type="ECO:0000256" key="5">
    <source>
        <dbReference type="ARBA" id="ARBA00023136"/>
    </source>
</evidence>
<feature type="transmembrane region" description="Helical" evidence="7">
    <location>
        <begin position="92"/>
        <end position="115"/>
    </location>
</feature>
<evidence type="ECO:0000256" key="4">
    <source>
        <dbReference type="ARBA" id="ARBA00022989"/>
    </source>
</evidence>
<feature type="transmembrane region" description="Helical" evidence="7">
    <location>
        <begin position="135"/>
        <end position="160"/>
    </location>
</feature>
<feature type="transmembrane region" description="Helical" evidence="7">
    <location>
        <begin position="196"/>
        <end position="213"/>
    </location>
</feature>
<feature type="transmembrane region" description="Helical" evidence="7">
    <location>
        <begin position="172"/>
        <end position="190"/>
    </location>
</feature>
<feature type="transmembrane region" description="Helical" evidence="7">
    <location>
        <begin position="64"/>
        <end position="80"/>
    </location>
</feature>
<dbReference type="AlphaFoldDB" id="A0AAE3VHS3"/>
<keyword evidence="6" id="KW-0813">Transport</keyword>
<dbReference type="InterPro" id="IPR001626">
    <property type="entry name" value="ABC_TroCD"/>
</dbReference>
<evidence type="ECO:0000256" key="6">
    <source>
        <dbReference type="RuleBase" id="RU003943"/>
    </source>
</evidence>
<comment type="subcellular location">
    <subcellularLocation>
        <location evidence="6">Cell membrane</location>
        <topology evidence="6">Multi-pass membrane protein</topology>
    </subcellularLocation>
    <subcellularLocation>
        <location evidence="1">Membrane</location>
        <topology evidence="1">Multi-pass membrane protein</topology>
    </subcellularLocation>
</comment>
<protein>
    <submittedName>
        <fullName evidence="8">ABC-type Mn2+/Zn2+ transport system permease subunit</fullName>
    </submittedName>
</protein>
<dbReference type="PANTHER" id="PTHR30477">
    <property type="entry name" value="ABC-TRANSPORTER METAL-BINDING PROTEIN"/>
    <property type="match status" value="1"/>
</dbReference>
<reference evidence="8" key="1">
    <citation type="submission" date="2023-07" db="EMBL/GenBank/DDBJ databases">
        <title>Genomic Encyclopedia of Type Strains, Phase IV (KMG-IV): sequencing the most valuable type-strain genomes for metagenomic binning, comparative biology and taxonomic classification.</title>
        <authorList>
            <person name="Goeker M."/>
        </authorList>
    </citation>
    <scope>NUCLEOTIDE SEQUENCE</scope>
    <source>
        <strain evidence="8">DSM 24202</strain>
    </source>
</reference>
<keyword evidence="3 6" id="KW-0812">Transmembrane</keyword>
<keyword evidence="5 7" id="KW-0472">Membrane</keyword>
<keyword evidence="4 7" id="KW-1133">Transmembrane helix</keyword>
<feature type="transmembrane region" description="Helical" evidence="7">
    <location>
        <begin position="250"/>
        <end position="271"/>
    </location>
</feature>
<dbReference type="GO" id="GO:0055085">
    <property type="term" value="P:transmembrane transport"/>
    <property type="evidence" value="ECO:0007669"/>
    <property type="project" value="InterPro"/>
</dbReference>
<evidence type="ECO:0000313" key="8">
    <source>
        <dbReference type="EMBL" id="MDQ0290747.1"/>
    </source>
</evidence>
<dbReference type="RefSeq" id="WP_307262576.1">
    <property type="nucleotide sequence ID" value="NZ_JAUSVL010000001.1"/>
</dbReference>
<feature type="transmembrane region" description="Helical" evidence="7">
    <location>
        <begin position="220"/>
        <end position="244"/>
    </location>
</feature>
<comment type="caution">
    <text evidence="8">The sequence shown here is derived from an EMBL/GenBank/DDBJ whole genome shotgun (WGS) entry which is preliminary data.</text>
</comment>
<evidence type="ECO:0000256" key="1">
    <source>
        <dbReference type="ARBA" id="ARBA00004141"/>
    </source>
</evidence>
<comment type="similarity">
    <text evidence="2 6">Belongs to the ABC-3 integral membrane protein family.</text>
</comment>
<dbReference type="SUPFAM" id="SSF81345">
    <property type="entry name" value="ABC transporter involved in vitamin B12 uptake, BtuC"/>
    <property type="match status" value="1"/>
</dbReference>
<dbReference type="Gene3D" id="1.10.3470.10">
    <property type="entry name" value="ABC transporter involved in vitamin B12 uptake, BtuC"/>
    <property type="match status" value="1"/>
</dbReference>
<dbReference type="InterPro" id="IPR037294">
    <property type="entry name" value="ABC_BtuC-like"/>
</dbReference>
<dbReference type="GO" id="GO:0010043">
    <property type="term" value="P:response to zinc ion"/>
    <property type="evidence" value="ECO:0007669"/>
    <property type="project" value="TreeGrafter"/>
</dbReference>
<name>A0AAE3VHS3_9BACT</name>
<sequence length="286" mass="30007">MITSFISLVDLFPAAVLSGIIMAVTCAVFGVFVLLRRVVFISIALTECAACGIAAAALLNLPPFLGALLCCLVAVAALAHDWEQQRIPRDAVLGTIFVAAAALSVLLVARSGMGLLEIKARLYGDLILASWADCLLLAIVHLPLLLCVIVLLKAILYSFLDGNAARLMRIPVRTVEFCFFVALGLVVSAASKSGGSMLVFCYLAVVPATALMLSKRLAIVLPLAAVIAVAATLIGLTCSFHYDLPGNQCIIMAATALFIALPTIAAAARLAQRFAVAPDRINTPTD</sequence>
<feature type="transmembrane region" description="Helical" evidence="7">
    <location>
        <begin position="12"/>
        <end position="33"/>
    </location>
</feature>
<gene>
    <name evidence="8" type="ORF">J3R75_002854</name>
</gene>
<organism evidence="8 9">
    <name type="scientific">Oligosphaera ethanolica</name>
    <dbReference type="NCBI Taxonomy" id="760260"/>
    <lineage>
        <taxon>Bacteria</taxon>
        <taxon>Pseudomonadati</taxon>
        <taxon>Lentisphaerota</taxon>
        <taxon>Oligosphaeria</taxon>
        <taxon>Oligosphaerales</taxon>
        <taxon>Oligosphaeraceae</taxon>
        <taxon>Oligosphaera</taxon>
    </lineage>
</organism>
<evidence type="ECO:0000256" key="2">
    <source>
        <dbReference type="ARBA" id="ARBA00008034"/>
    </source>
</evidence>
<evidence type="ECO:0000256" key="7">
    <source>
        <dbReference type="SAM" id="Phobius"/>
    </source>
</evidence>
<evidence type="ECO:0000313" key="9">
    <source>
        <dbReference type="Proteomes" id="UP001238163"/>
    </source>
</evidence>
<evidence type="ECO:0000256" key="3">
    <source>
        <dbReference type="ARBA" id="ARBA00022692"/>
    </source>
</evidence>
<proteinExistence type="inferred from homology"/>
<dbReference type="Pfam" id="PF00950">
    <property type="entry name" value="ABC-3"/>
    <property type="match status" value="1"/>
</dbReference>
<accession>A0AAE3VHS3</accession>
<dbReference type="EMBL" id="JAUSVL010000001">
    <property type="protein sequence ID" value="MDQ0290747.1"/>
    <property type="molecule type" value="Genomic_DNA"/>
</dbReference>
<keyword evidence="9" id="KW-1185">Reference proteome</keyword>
<dbReference type="GO" id="GO:0043190">
    <property type="term" value="C:ATP-binding cassette (ABC) transporter complex"/>
    <property type="evidence" value="ECO:0007669"/>
    <property type="project" value="InterPro"/>
</dbReference>
<dbReference type="PANTHER" id="PTHR30477:SF19">
    <property type="entry name" value="METAL ABC TRANSPORTER PERMEASE"/>
    <property type="match status" value="1"/>
</dbReference>
<dbReference type="Proteomes" id="UP001238163">
    <property type="component" value="Unassembled WGS sequence"/>
</dbReference>
<feature type="transmembrane region" description="Helical" evidence="7">
    <location>
        <begin position="38"/>
        <end position="58"/>
    </location>
</feature>